<dbReference type="PRINTS" id="PR00081">
    <property type="entry name" value="GDHRDH"/>
</dbReference>
<evidence type="ECO:0000256" key="4">
    <source>
        <dbReference type="RuleBase" id="RU000363"/>
    </source>
</evidence>
<keyword evidence="6" id="KW-1185">Reference proteome</keyword>
<keyword evidence="2" id="KW-0521">NADP</keyword>
<evidence type="ECO:0000256" key="2">
    <source>
        <dbReference type="ARBA" id="ARBA00022857"/>
    </source>
</evidence>
<dbReference type="PROSITE" id="PS00061">
    <property type="entry name" value="ADH_SHORT"/>
    <property type="match status" value="1"/>
</dbReference>
<dbReference type="EMBL" id="BPQB01000022">
    <property type="protein sequence ID" value="GJE91664.1"/>
    <property type="molecule type" value="Genomic_DNA"/>
</dbReference>
<protein>
    <submittedName>
        <fullName evidence="5">NAD(P)-binding protein</fullName>
    </submittedName>
</protein>
<sequence length="289" mass="30802">MDSPRVWLVTGSSSGFGLAMCKHLLAQGDKVVATLRKPSDLDALAAQHGPDALLVLPLDVTRPEEIAHAFAAAHAHFGHIDVVFNNAACAVVGEVEAVPEADARAVMDVNFWGAAAVSTAAVRFFRETNPRGVGGLLLTVSSEFGLSAFACVGYYSAAKFALEGLTEALAQELDPEWNIKVCLVVPGTFRTEVRAKAATVPAPPAYTSVKSINEARTYLDTAWSPSRAMRIGDTDKAVARIFEVSKLESMPSRVFLGTDCVKSVRAKLARVTAEVDASEEWAQGLLEDV</sequence>
<dbReference type="Gene3D" id="3.40.50.720">
    <property type="entry name" value="NAD(P)-binding Rossmann-like Domain"/>
    <property type="match status" value="1"/>
</dbReference>
<dbReference type="Pfam" id="PF00106">
    <property type="entry name" value="adh_short"/>
    <property type="match status" value="1"/>
</dbReference>
<dbReference type="InterPro" id="IPR051911">
    <property type="entry name" value="SDR_oxidoreductase"/>
</dbReference>
<evidence type="ECO:0000256" key="1">
    <source>
        <dbReference type="ARBA" id="ARBA00006484"/>
    </source>
</evidence>
<evidence type="ECO:0000256" key="3">
    <source>
        <dbReference type="ARBA" id="ARBA00023002"/>
    </source>
</evidence>
<keyword evidence="3" id="KW-0560">Oxidoreductase</keyword>
<dbReference type="PRINTS" id="PR00080">
    <property type="entry name" value="SDRFAMILY"/>
</dbReference>
<name>A0A9P3GC57_9APHY</name>
<accession>A0A9P3GC57</accession>
<dbReference type="PANTHER" id="PTHR43976:SF16">
    <property type="entry name" value="SHORT-CHAIN DEHYDROGENASE_REDUCTASE FAMILY PROTEIN"/>
    <property type="match status" value="1"/>
</dbReference>
<reference evidence="5 6" key="1">
    <citation type="submission" date="2021-08" db="EMBL/GenBank/DDBJ databases">
        <title>Draft Genome Sequence of Phanerochaete sordida strain YK-624.</title>
        <authorList>
            <person name="Mori T."/>
            <person name="Dohra H."/>
            <person name="Suzuki T."/>
            <person name="Kawagishi H."/>
            <person name="Hirai H."/>
        </authorList>
    </citation>
    <scope>NUCLEOTIDE SEQUENCE [LARGE SCALE GENOMIC DNA]</scope>
    <source>
        <strain evidence="5 6">YK-624</strain>
    </source>
</reference>
<dbReference type="AlphaFoldDB" id="A0A9P3GC57"/>
<dbReference type="OrthoDB" id="1274115at2759"/>
<dbReference type="InterPro" id="IPR002347">
    <property type="entry name" value="SDR_fam"/>
</dbReference>
<dbReference type="InterPro" id="IPR036291">
    <property type="entry name" value="NAD(P)-bd_dom_sf"/>
</dbReference>
<organism evidence="5 6">
    <name type="scientific">Phanerochaete sordida</name>
    <dbReference type="NCBI Taxonomy" id="48140"/>
    <lineage>
        <taxon>Eukaryota</taxon>
        <taxon>Fungi</taxon>
        <taxon>Dikarya</taxon>
        <taxon>Basidiomycota</taxon>
        <taxon>Agaricomycotina</taxon>
        <taxon>Agaricomycetes</taxon>
        <taxon>Polyporales</taxon>
        <taxon>Phanerochaetaceae</taxon>
        <taxon>Phanerochaete</taxon>
    </lineage>
</organism>
<comment type="caution">
    <text evidence="5">The sequence shown here is derived from an EMBL/GenBank/DDBJ whole genome shotgun (WGS) entry which is preliminary data.</text>
</comment>
<proteinExistence type="inferred from homology"/>
<dbReference type="InterPro" id="IPR020904">
    <property type="entry name" value="Sc_DH/Rdtase_CS"/>
</dbReference>
<dbReference type="PANTHER" id="PTHR43976">
    <property type="entry name" value="SHORT CHAIN DEHYDROGENASE"/>
    <property type="match status" value="1"/>
</dbReference>
<evidence type="ECO:0000313" key="5">
    <source>
        <dbReference type="EMBL" id="GJE91664.1"/>
    </source>
</evidence>
<dbReference type="SUPFAM" id="SSF51735">
    <property type="entry name" value="NAD(P)-binding Rossmann-fold domains"/>
    <property type="match status" value="1"/>
</dbReference>
<gene>
    <name evidence="5" type="ORF">PsYK624_078140</name>
</gene>
<evidence type="ECO:0000313" key="6">
    <source>
        <dbReference type="Proteomes" id="UP000703269"/>
    </source>
</evidence>
<dbReference type="Proteomes" id="UP000703269">
    <property type="component" value="Unassembled WGS sequence"/>
</dbReference>
<dbReference type="GO" id="GO:0016491">
    <property type="term" value="F:oxidoreductase activity"/>
    <property type="evidence" value="ECO:0007669"/>
    <property type="project" value="UniProtKB-KW"/>
</dbReference>
<comment type="similarity">
    <text evidence="1 4">Belongs to the short-chain dehydrogenases/reductases (SDR) family.</text>
</comment>